<name>A0A835VJT2_VANPL</name>
<dbReference type="PANTHER" id="PTHR33471">
    <property type="entry name" value="ATP-DEPENDENT ZINC METALLOPROTEASE-RELATED"/>
    <property type="match status" value="1"/>
</dbReference>
<evidence type="ECO:0000256" key="1">
    <source>
        <dbReference type="SAM" id="Phobius"/>
    </source>
</evidence>
<evidence type="ECO:0000313" key="3">
    <source>
        <dbReference type="Proteomes" id="UP000636800"/>
    </source>
</evidence>
<dbReference type="PANTHER" id="PTHR33471:SF7">
    <property type="entry name" value="ATP-DEPENDENT ZINC METALLOPROTEASE-RELATED"/>
    <property type="match status" value="1"/>
</dbReference>
<proteinExistence type="predicted"/>
<feature type="transmembrane region" description="Helical" evidence="1">
    <location>
        <begin position="73"/>
        <end position="95"/>
    </location>
</feature>
<protein>
    <submittedName>
        <fullName evidence="2">Uncharacterized protein</fullName>
    </submittedName>
</protein>
<accession>A0A835VJT2</accession>
<keyword evidence="1" id="KW-0472">Membrane</keyword>
<evidence type="ECO:0000313" key="2">
    <source>
        <dbReference type="EMBL" id="KAG0499613.1"/>
    </source>
</evidence>
<reference evidence="2 3" key="1">
    <citation type="journal article" date="2020" name="Nat. Food">
        <title>A phased Vanilla planifolia genome enables genetic improvement of flavour and production.</title>
        <authorList>
            <person name="Hasing T."/>
            <person name="Tang H."/>
            <person name="Brym M."/>
            <person name="Khazi F."/>
            <person name="Huang T."/>
            <person name="Chambers A.H."/>
        </authorList>
    </citation>
    <scope>NUCLEOTIDE SEQUENCE [LARGE SCALE GENOMIC DNA]</scope>
    <source>
        <tissue evidence="2">Leaf</tissue>
    </source>
</reference>
<feature type="transmembrane region" description="Helical" evidence="1">
    <location>
        <begin position="42"/>
        <end position="66"/>
    </location>
</feature>
<sequence length="280" mass="30772">MEDGSLSWARKICDVVKLHPDQLNVAGWAKKWSSQPYVSSSYGWFSVLAALLFTILGATGFLVVIAGHLPGGIGLFVPYLIGSILLMVLALGRYISREHVNLGDERLQKLLYSGSLDDKELDRLAVVSMAGLAAEGLKYDKVLGQSADLFHSSEHAGHIASSITAPDRLLTPWLFFCPFWHSNAILSVPAAPSSRITTCVCSAISTTNHGSLRGLSCTQRLSRPLCRPKRVPVITRRDRPVSVEGEVGRTGRHREGVVRMGMKYLNFYVHSHLLLGWHVL</sequence>
<keyword evidence="1" id="KW-1133">Transmembrane helix</keyword>
<dbReference type="AlphaFoldDB" id="A0A835VJT2"/>
<keyword evidence="3" id="KW-1185">Reference proteome</keyword>
<gene>
    <name evidence="2" type="ORF">HPP92_004304</name>
</gene>
<organism evidence="2 3">
    <name type="scientific">Vanilla planifolia</name>
    <name type="common">Vanilla</name>
    <dbReference type="NCBI Taxonomy" id="51239"/>
    <lineage>
        <taxon>Eukaryota</taxon>
        <taxon>Viridiplantae</taxon>
        <taxon>Streptophyta</taxon>
        <taxon>Embryophyta</taxon>
        <taxon>Tracheophyta</taxon>
        <taxon>Spermatophyta</taxon>
        <taxon>Magnoliopsida</taxon>
        <taxon>Liliopsida</taxon>
        <taxon>Asparagales</taxon>
        <taxon>Orchidaceae</taxon>
        <taxon>Vanilloideae</taxon>
        <taxon>Vanilleae</taxon>
        <taxon>Vanilla</taxon>
    </lineage>
</organism>
<comment type="caution">
    <text evidence="2">The sequence shown here is derived from an EMBL/GenBank/DDBJ whole genome shotgun (WGS) entry which is preliminary data.</text>
</comment>
<dbReference type="EMBL" id="JADCNL010000001">
    <property type="protein sequence ID" value="KAG0499613.1"/>
    <property type="molecule type" value="Genomic_DNA"/>
</dbReference>
<keyword evidence="1" id="KW-0812">Transmembrane</keyword>
<dbReference type="Proteomes" id="UP000636800">
    <property type="component" value="Chromosome 1"/>
</dbReference>